<gene>
    <name evidence="1" type="ORF">A9J31_10925</name>
</gene>
<comment type="caution">
    <text evidence="1">The sequence shown here is derived from an EMBL/GenBank/DDBJ whole genome shotgun (WGS) entry which is preliminary data.</text>
</comment>
<dbReference type="STRING" id="1443941.A9J31_10925"/>
<name>A0A1A7R9K9_9GAMM</name>
<dbReference type="Proteomes" id="UP000185753">
    <property type="component" value="Unassembled WGS sequence"/>
</dbReference>
<reference evidence="2" key="1">
    <citation type="submission" date="2016-06" db="EMBL/GenBank/DDBJ databases">
        <authorList>
            <person name="Radolfova-Krizova L."/>
            <person name="Nemec A."/>
        </authorList>
    </citation>
    <scope>NUCLEOTIDE SEQUENCE [LARGE SCALE GENOMIC DNA]</scope>
    <source>
        <strain evidence="2">ANC 4275</strain>
    </source>
</reference>
<sequence length="214" mass="25351">MMLLEEIFKSKKAEHTDQFNLRIHRGLSWLKKSQDLQEDLDLQFISLWVSFNAIYAQDLHVSQDKQTLRQFLHLICQKDMEQKIYKILWERFSQPIRIFLDNPYVYQGFWDYQNQKISQQACREGLEQEKQKVLRALKEQDSIDILMVLFNRMYTLRNQLIHGGATYNSSVNRKQLKDACNILSALLPVFMFVLLENAATLDLGKPFYPVVQVS</sequence>
<proteinExistence type="predicted"/>
<dbReference type="RefSeq" id="WP_067767878.1">
    <property type="nucleotide sequence ID" value="NZ_JBLZYA010000008.1"/>
</dbReference>
<dbReference type="EMBL" id="LZDS01000030">
    <property type="protein sequence ID" value="OBX27412.1"/>
    <property type="molecule type" value="Genomic_DNA"/>
</dbReference>
<evidence type="ECO:0000313" key="2">
    <source>
        <dbReference type="Proteomes" id="UP000185753"/>
    </source>
</evidence>
<dbReference type="AlphaFoldDB" id="A0A1A7R9K9"/>
<organism evidence="1 2">
    <name type="scientific">Acinetobacter gandensis</name>
    <dbReference type="NCBI Taxonomy" id="1443941"/>
    <lineage>
        <taxon>Bacteria</taxon>
        <taxon>Pseudomonadati</taxon>
        <taxon>Pseudomonadota</taxon>
        <taxon>Gammaproteobacteria</taxon>
        <taxon>Moraxellales</taxon>
        <taxon>Moraxellaceae</taxon>
        <taxon>Acinetobacter</taxon>
    </lineage>
</organism>
<protein>
    <submittedName>
        <fullName evidence="1">Uncharacterized protein</fullName>
    </submittedName>
</protein>
<dbReference type="OrthoDB" id="1425096at2"/>
<keyword evidence="2" id="KW-1185">Reference proteome</keyword>
<accession>A0A1A7R9K9</accession>
<evidence type="ECO:0000313" key="1">
    <source>
        <dbReference type="EMBL" id="OBX27412.1"/>
    </source>
</evidence>